<evidence type="ECO:0000313" key="3">
    <source>
        <dbReference type="EMBL" id="PKQ64807.1"/>
    </source>
</evidence>
<dbReference type="InterPro" id="IPR002104">
    <property type="entry name" value="Integrase_catalytic"/>
</dbReference>
<dbReference type="AlphaFoldDB" id="A0A2N3I3C1"/>
<dbReference type="CDD" id="cd01185">
    <property type="entry name" value="INTN1_C_like"/>
    <property type="match status" value="1"/>
</dbReference>
<dbReference type="OrthoDB" id="1123114at2"/>
<evidence type="ECO:0000256" key="1">
    <source>
        <dbReference type="ARBA" id="ARBA00023172"/>
    </source>
</evidence>
<reference evidence="3 4" key="1">
    <citation type="journal article" date="2017" name="Front. Microbiol.">
        <title>Labilibaculum manganireducens gen. nov., sp. nov. and Labilibaculum filiforme sp. nov., Novel Bacteroidetes Isolated from Subsurface Sediments of the Baltic Sea.</title>
        <authorList>
            <person name="Vandieken V."/>
            <person name="Marshall I.P."/>
            <person name="Niemann H."/>
            <person name="Engelen B."/>
            <person name="Cypionka H."/>
        </authorList>
    </citation>
    <scope>NUCLEOTIDE SEQUENCE [LARGE SCALE GENOMIC DNA]</scope>
    <source>
        <strain evidence="3 4">59.16B</strain>
    </source>
</reference>
<name>A0A2N3I3C1_9BACT</name>
<protein>
    <recommendedName>
        <fullName evidence="2">Tyr recombinase domain-containing protein</fullName>
    </recommendedName>
</protein>
<dbReference type="Proteomes" id="UP000233535">
    <property type="component" value="Unassembled WGS sequence"/>
</dbReference>
<dbReference type="SUPFAM" id="SSF56349">
    <property type="entry name" value="DNA breaking-rejoining enzymes"/>
    <property type="match status" value="1"/>
</dbReference>
<gene>
    <name evidence="3" type="ORF">BZG02_02850</name>
</gene>
<dbReference type="InterPro" id="IPR050090">
    <property type="entry name" value="Tyrosine_recombinase_XerCD"/>
</dbReference>
<dbReference type="EMBL" id="MVDD01000002">
    <property type="protein sequence ID" value="PKQ64807.1"/>
    <property type="molecule type" value="Genomic_DNA"/>
</dbReference>
<proteinExistence type="predicted"/>
<evidence type="ECO:0000259" key="2">
    <source>
        <dbReference type="PROSITE" id="PS51898"/>
    </source>
</evidence>
<dbReference type="GO" id="GO:0015074">
    <property type="term" value="P:DNA integration"/>
    <property type="evidence" value="ECO:0007669"/>
    <property type="project" value="InterPro"/>
</dbReference>
<dbReference type="Pfam" id="PF00589">
    <property type="entry name" value="Phage_integrase"/>
    <property type="match status" value="1"/>
</dbReference>
<dbReference type="PROSITE" id="PS51898">
    <property type="entry name" value="TYR_RECOMBINASE"/>
    <property type="match status" value="1"/>
</dbReference>
<accession>A0A2N3I3C1</accession>
<dbReference type="GO" id="GO:0003677">
    <property type="term" value="F:DNA binding"/>
    <property type="evidence" value="ECO:0007669"/>
    <property type="project" value="InterPro"/>
</dbReference>
<dbReference type="PANTHER" id="PTHR30349:SF64">
    <property type="entry name" value="PROPHAGE INTEGRASE INTD-RELATED"/>
    <property type="match status" value="1"/>
</dbReference>
<sequence>MKKLMPENFKIKRLEIIKDLYLFCCFTGLAFTDVKSLCQEHIVKGIDGNQWIKSKRQKTKIEFEIPLYDVPKAILAKYKDDPICKIQQKLLPVPSNQKMNAYLKEIADLCGINKNLSTHSARHTFATMVTLGNNLNSKAISKMMGHTNTRMTENYARASEKLISNEMSKIQGMYQYV</sequence>
<dbReference type="PANTHER" id="PTHR30349">
    <property type="entry name" value="PHAGE INTEGRASE-RELATED"/>
    <property type="match status" value="1"/>
</dbReference>
<dbReference type="InterPro" id="IPR013762">
    <property type="entry name" value="Integrase-like_cat_sf"/>
</dbReference>
<keyword evidence="4" id="KW-1185">Reference proteome</keyword>
<evidence type="ECO:0000313" key="4">
    <source>
        <dbReference type="Proteomes" id="UP000233535"/>
    </source>
</evidence>
<dbReference type="Gene3D" id="1.10.443.10">
    <property type="entry name" value="Intergrase catalytic core"/>
    <property type="match status" value="1"/>
</dbReference>
<keyword evidence="1" id="KW-0233">DNA recombination</keyword>
<feature type="domain" description="Tyr recombinase" evidence="2">
    <location>
        <begin position="1"/>
        <end position="168"/>
    </location>
</feature>
<organism evidence="3 4">
    <name type="scientific">Labilibaculum filiforme</name>
    <dbReference type="NCBI Taxonomy" id="1940526"/>
    <lineage>
        <taxon>Bacteria</taxon>
        <taxon>Pseudomonadati</taxon>
        <taxon>Bacteroidota</taxon>
        <taxon>Bacteroidia</taxon>
        <taxon>Marinilabiliales</taxon>
        <taxon>Marinifilaceae</taxon>
        <taxon>Labilibaculum</taxon>
    </lineage>
</organism>
<comment type="caution">
    <text evidence="3">The sequence shown here is derived from an EMBL/GenBank/DDBJ whole genome shotgun (WGS) entry which is preliminary data.</text>
</comment>
<dbReference type="GO" id="GO:0006310">
    <property type="term" value="P:DNA recombination"/>
    <property type="evidence" value="ECO:0007669"/>
    <property type="project" value="UniProtKB-KW"/>
</dbReference>
<dbReference type="InterPro" id="IPR011010">
    <property type="entry name" value="DNA_brk_join_enz"/>
</dbReference>
<dbReference type="RefSeq" id="WP_101259904.1">
    <property type="nucleotide sequence ID" value="NZ_MVDD01000002.1"/>
</dbReference>